<evidence type="ECO:0000313" key="5">
    <source>
        <dbReference type="EMBL" id="SDW56076.1"/>
    </source>
</evidence>
<dbReference type="Gene3D" id="1.20.1050.10">
    <property type="match status" value="1"/>
</dbReference>
<keyword evidence="6" id="KW-1185">Reference proteome</keyword>
<dbReference type="Gene3D" id="3.40.30.10">
    <property type="entry name" value="Glutaredoxin"/>
    <property type="match status" value="1"/>
</dbReference>
<dbReference type="Pfam" id="PF13409">
    <property type="entry name" value="GST_N_2"/>
    <property type="match status" value="1"/>
</dbReference>
<gene>
    <name evidence="5" type="ORF">SAMN05444358_1011151</name>
</gene>
<dbReference type="InterPro" id="IPR004045">
    <property type="entry name" value="Glutathione_S-Trfase_N"/>
</dbReference>
<dbReference type="PANTHER" id="PTHR44051">
    <property type="entry name" value="GLUTATHIONE S-TRANSFERASE-RELATED"/>
    <property type="match status" value="1"/>
</dbReference>
<protein>
    <submittedName>
        <fullName evidence="5">Glutathione S-transferase</fullName>
    </submittedName>
</protein>
<dbReference type="InterPro" id="IPR036249">
    <property type="entry name" value="Thioredoxin-like_sf"/>
</dbReference>
<dbReference type="SFLD" id="SFLDS00019">
    <property type="entry name" value="Glutathione_Transferase_(cytos"/>
    <property type="match status" value="1"/>
</dbReference>
<evidence type="ECO:0000259" key="3">
    <source>
        <dbReference type="PROSITE" id="PS50404"/>
    </source>
</evidence>
<evidence type="ECO:0000259" key="4">
    <source>
        <dbReference type="PROSITE" id="PS50405"/>
    </source>
</evidence>
<dbReference type="OrthoDB" id="9810080at2"/>
<evidence type="ECO:0000313" key="6">
    <source>
        <dbReference type="Proteomes" id="UP000183400"/>
    </source>
</evidence>
<evidence type="ECO:0000256" key="2">
    <source>
        <dbReference type="ARBA" id="ARBA00022679"/>
    </source>
</evidence>
<dbReference type="SUPFAM" id="SSF52833">
    <property type="entry name" value="Thioredoxin-like"/>
    <property type="match status" value="1"/>
</dbReference>
<keyword evidence="2 5" id="KW-0808">Transferase</keyword>
<dbReference type="GO" id="GO:0016740">
    <property type="term" value="F:transferase activity"/>
    <property type="evidence" value="ECO:0007669"/>
    <property type="project" value="UniProtKB-KW"/>
</dbReference>
<name>A0A1H2UIT5_9RHOB</name>
<dbReference type="PANTHER" id="PTHR44051:SF19">
    <property type="entry name" value="DISULFIDE-BOND OXIDOREDUCTASE YFCG"/>
    <property type="match status" value="1"/>
</dbReference>
<feature type="domain" description="GST N-terminal" evidence="3">
    <location>
        <begin position="1"/>
        <end position="82"/>
    </location>
</feature>
<dbReference type="InterPro" id="IPR040079">
    <property type="entry name" value="Glutathione_S-Trfase"/>
</dbReference>
<dbReference type="RefSeq" id="WP_074735155.1">
    <property type="nucleotide sequence ID" value="NZ_FNNP01000001.1"/>
</dbReference>
<dbReference type="InterPro" id="IPR036282">
    <property type="entry name" value="Glutathione-S-Trfase_C_sf"/>
</dbReference>
<dbReference type="AlphaFoldDB" id="A0A1H2UIT5"/>
<dbReference type="STRING" id="985054.SAMN05444358_1011151"/>
<reference evidence="6" key="1">
    <citation type="submission" date="2016-10" db="EMBL/GenBank/DDBJ databases">
        <authorList>
            <person name="Varghese N."/>
            <person name="Submissions S."/>
        </authorList>
    </citation>
    <scope>NUCLEOTIDE SEQUENCE [LARGE SCALE GENOMIC DNA]</scope>
    <source>
        <strain evidence="6">DSM 27839</strain>
    </source>
</reference>
<dbReference type="EMBL" id="FNNP01000001">
    <property type="protein sequence ID" value="SDW56076.1"/>
    <property type="molecule type" value="Genomic_DNA"/>
</dbReference>
<sequence length="220" mass="25095">MLTIWGRKTSSNVQALMWCVGELELEYQRHDLGHRFGGLDSADFQALNPNRTIPVLQDGNNAPLWETGAILRYLGARYGDDAFWPSDPVQRAEIDKWAEWAKLNIAMAFTVPVFWRMVRTPAAQRDETLIRQAVAELEISLAIADAQLAQTKYLSGNALTLADIQLGHILYRYYDIDIERATLPHLRRYYDALTERPAYQCHVMIGYDELRPDQTPTSGP</sequence>
<dbReference type="Pfam" id="PF00043">
    <property type="entry name" value="GST_C"/>
    <property type="match status" value="1"/>
</dbReference>
<dbReference type="CDD" id="cd03047">
    <property type="entry name" value="GST_N_2"/>
    <property type="match status" value="1"/>
</dbReference>
<comment type="similarity">
    <text evidence="1">Belongs to the GST superfamily.</text>
</comment>
<dbReference type="PROSITE" id="PS50405">
    <property type="entry name" value="GST_CTER"/>
    <property type="match status" value="1"/>
</dbReference>
<dbReference type="PROSITE" id="PS50404">
    <property type="entry name" value="GST_NTER"/>
    <property type="match status" value="1"/>
</dbReference>
<dbReference type="FunFam" id="3.40.30.10:FF:000039">
    <property type="entry name" value="Glutathione S-transferase domain"/>
    <property type="match status" value="1"/>
</dbReference>
<dbReference type="SFLD" id="SFLDG01150">
    <property type="entry name" value="Main.1:_Beta-like"/>
    <property type="match status" value="1"/>
</dbReference>
<dbReference type="InterPro" id="IPR004046">
    <property type="entry name" value="GST_C"/>
</dbReference>
<dbReference type="InterPro" id="IPR010987">
    <property type="entry name" value="Glutathione-S-Trfase_C-like"/>
</dbReference>
<proteinExistence type="inferred from homology"/>
<accession>A0A1H2UIT5</accession>
<dbReference type="Proteomes" id="UP000183400">
    <property type="component" value="Unassembled WGS sequence"/>
</dbReference>
<feature type="domain" description="GST C-terminal" evidence="4">
    <location>
        <begin position="87"/>
        <end position="216"/>
    </location>
</feature>
<organism evidence="5 6">
    <name type="scientific">Ruegeria halocynthiae</name>
    <dbReference type="NCBI Taxonomy" id="985054"/>
    <lineage>
        <taxon>Bacteria</taxon>
        <taxon>Pseudomonadati</taxon>
        <taxon>Pseudomonadota</taxon>
        <taxon>Alphaproteobacteria</taxon>
        <taxon>Rhodobacterales</taxon>
        <taxon>Roseobacteraceae</taxon>
        <taxon>Ruegeria</taxon>
    </lineage>
</organism>
<dbReference type="SUPFAM" id="SSF47616">
    <property type="entry name" value="GST C-terminal domain-like"/>
    <property type="match status" value="1"/>
</dbReference>
<dbReference type="SFLD" id="SFLDG00358">
    <property type="entry name" value="Main_(cytGST)"/>
    <property type="match status" value="1"/>
</dbReference>
<evidence type="ECO:0000256" key="1">
    <source>
        <dbReference type="ARBA" id="ARBA00007409"/>
    </source>
</evidence>